<evidence type="ECO:0000313" key="1">
    <source>
        <dbReference type="EMBL" id="WBE26379.1"/>
    </source>
</evidence>
<dbReference type="RefSeq" id="WP_269819301.1">
    <property type="nucleotide sequence ID" value="NZ_CP114976.1"/>
</dbReference>
<reference evidence="1 2" key="1">
    <citation type="submission" date="2022-12" db="EMBL/GenBank/DDBJ databases">
        <title>Coexistence and Characterization of a Novel Tigecycline Resistance gene tet(X) variant and blaNDM-1 in a Pseudomonas caeni Isolate of Chicken Origin.</title>
        <authorList>
            <person name="Lu X."/>
            <person name="Zhang L."/>
            <person name="Li R."/>
            <person name="Wang Z."/>
        </authorList>
    </citation>
    <scope>NUCLEOTIDE SEQUENCE [LARGE SCALE GENOMIC DNA]</scope>
    <source>
        <strain evidence="1 2">CE14</strain>
    </source>
</reference>
<evidence type="ECO:0000313" key="2">
    <source>
        <dbReference type="Proteomes" id="UP001212189"/>
    </source>
</evidence>
<organism evidence="1 2">
    <name type="scientific">Denitrificimonas caeni</name>
    <dbReference type="NCBI Taxonomy" id="521720"/>
    <lineage>
        <taxon>Bacteria</taxon>
        <taxon>Pseudomonadati</taxon>
        <taxon>Pseudomonadota</taxon>
        <taxon>Gammaproteobacteria</taxon>
        <taxon>Pseudomonadales</taxon>
        <taxon>Pseudomonadaceae</taxon>
        <taxon>Denitrificimonas</taxon>
    </lineage>
</organism>
<sequence>MPFSNHLEDFIKSDAINPLTASPIPKINAVCTPADNEMLAMDGASGSATLLKKLFCDADIMVIAKAVPIEPDTCIKVFTMAVPYEYRLFRRFLSKELQA</sequence>
<dbReference type="EMBL" id="CP114976">
    <property type="protein sequence ID" value="WBE26379.1"/>
    <property type="molecule type" value="Genomic_DNA"/>
</dbReference>
<accession>A0AAF0AJU3</accession>
<keyword evidence="2" id="KW-1185">Reference proteome</keyword>
<gene>
    <name evidence="1" type="ORF">O6P33_06030</name>
</gene>
<proteinExistence type="predicted"/>
<dbReference type="Proteomes" id="UP001212189">
    <property type="component" value="Chromosome"/>
</dbReference>
<dbReference type="AlphaFoldDB" id="A0AAF0AJU3"/>
<name>A0AAF0AJU3_9GAMM</name>
<protein>
    <submittedName>
        <fullName evidence="1">Uncharacterized protein</fullName>
    </submittedName>
</protein>
<dbReference type="KEGG" id="dce:O6P33_06030"/>